<proteinExistence type="predicted"/>
<feature type="domain" description="D-alanyl-D-alanine carboxypeptidase-like core" evidence="3">
    <location>
        <begin position="101"/>
        <end position="229"/>
    </location>
</feature>
<dbReference type="SUPFAM" id="SSF55166">
    <property type="entry name" value="Hedgehog/DD-peptidase"/>
    <property type="match status" value="1"/>
</dbReference>
<dbReference type="Pfam" id="PF02557">
    <property type="entry name" value="VanY"/>
    <property type="match status" value="1"/>
</dbReference>
<dbReference type="PROSITE" id="PS51257">
    <property type="entry name" value="PROKAR_LIPOPROTEIN"/>
    <property type="match status" value="1"/>
</dbReference>
<evidence type="ECO:0000313" key="4">
    <source>
        <dbReference type="EMBL" id="SDH70552.1"/>
    </source>
</evidence>
<evidence type="ECO:0000313" key="5">
    <source>
        <dbReference type="Proteomes" id="UP000198822"/>
    </source>
</evidence>
<feature type="region of interest" description="Disordered" evidence="1">
    <location>
        <begin position="21"/>
        <end position="61"/>
    </location>
</feature>
<dbReference type="InterPro" id="IPR052179">
    <property type="entry name" value="DD-CPase-like"/>
</dbReference>
<dbReference type="CDD" id="cd14852">
    <property type="entry name" value="LD-carboxypeptidase"/>
    <property type="match status" value="1"/>
</dbReference>
<keyword evidence="4" id="KW-0645">Protease</keyword>
<name>A0A1G8EL78_9MICO</name>
<dbReference type="PANTHER" id="PTHR34385:SF1">
    <property type="entry name" value="PEPTIDOGLYCAN L-ALANYL-D-GLUTAMATE ENDOPEPTIDASE CWLK"/>
    <property type="match status" value="1"/>
</dbReference>
<keyword evidence="2" id="KW-0732">Signal</keyword>
<accession>A0A1G8EL78</accession>
<dbReference type="InterPro" id="IPR003709">
    <property type="entry name" value="VanY-like_core_dom"/>
</dbReference>
<dbReference type="Gene3D" id="3.30.1380.10">
    <property type="match status" value="1"/>
</dbReference>
<organism evidence="4 5">
    <name type="scientific">Agrococcus jejuensis</name>
    <dbReference type="NCBI Taxonomy" id="399736"/>
    <lineage>
        <taxon>Bacteria</taxon>
        <taxon>Bacillati</taxon>
        <taxon>Actinomycetota</taxon>
        <taxon>Actinomycetes</taxon>
        <taxon>Micrococcales</taxon>
        <taxon>Microbacteriaceae</taxon>
        <taxon>Agrococcus</taxon>
    </lineage>
</organism>
<dbReference type="OrthoDB" id="9792074at2"/>
<feature type="compositionally biased region" description="Pro residues" evidence="1">
    <location>
        <begin position="28"/>
        <end position="60"/>
    </location>
</feature>
<feature type="signal peptide" evidence="2">
    <location>
        <begin position="1"/>
        <end position="22"/>
    </location>
</feature>
<reference evidence="5" key="1">
    <citation type="submission" date="2016-10" db="EMBL/GenBank/DDBJ databases">
        <authorList>
            <person name="Varghese N."/>
            <person name="Submissions S."/>
        </authorList>
    </citation>
    <scope>NUCLEOTIDE SEQUENCE [LARGE SCALE GENOMIC DNA]</scope>
    <source>
        <strain evidence="5">DSM 22002</strain>
    </source>
</reference>
<dbReference type="EMBL" id="LT629695">
    <property type="protein sequence ID" value="SDH70552.1"/>
    <property type="molecule type" value="Genomic_DNA"/>
</dbReference>
<keyword evidence="4" id="KW-0121">Carboxypeptidase</keyword>
<dbReference type="AlphaFoldDB" id="A0A1G8EL78"/>
<dbReference type="PANTHER" id="PTHR34385">
    <property type="entry name" value="D-ALANYL-D-ALANINE CARBOXYPEPTIDASE"/>
    <property type="match status" value="1"/>
</dbReference>
<feature type="chain" id="PRO_5009243367" evidence="2">
    <location>
        <begin position="23"/>
        <end position="257"/>
    </location>
</feature>
<keyword evidence="5" id="KW-1185">Reference proteome</keyword>
<evidence type="ECO:0000256" key="2">
    <source>
        <dbReference type="SAM" id="SignalP"/>
    </source>
</evidence>
<sequence>MPRYSRRAVLTAAAVLALTACAGDPEPSSSPTPSDDPTPSPTPSPTPTSTPTPTPEPPPLEWDIDSGASLQVIVNKRRPLNPPDYAPQLVAVSIAQDGDELVRPEVDAALVALDQAQRAAIGEGVFVFSSYRSYATQASIYQGFVNQYGQAEADTTSARPGHSEHQTGLAVDVVGTSGVARLSVAFADTPSGQWLAANAWQHGFVVRYPNGLEGITGYEYEPWHLRFVGVELATAMTEAGVATLEEYLALPAAPDYG</sequence>
<dbReference type="STRING" id="399736.SAMN04489720_2086"/>
<dbReference type="Proteomes" id="UP000198822">
    <property type="component" value="Chromosome I"/>
</dbReference>
<dbReference type="GO" id="GO:0004180">
    <property type="term" value="F:carboxypeptidase activity"/>
    <property type="evidence" value="ECO:0007669"/>
    <property type="project" value="UniProtKB-KW"/>
</dbReference>
<evidence type="ECO:0000256" key="1">
    <source>
        <dbReference type="SAM" id="MobiDB-lite"/>
    </source>
</evidence>
<dbReference type="InterPro" id="IPR009045">
    <property type="entry name" value="Zn_M74/Hedgehog-like"/>
</dbReference>
<evidence type="ECO:0000259" key="3">
    <source>
        <dbReference type="Pfam" id="PF02557"/>
    </source>
</evidence>
<dbReference type="InterPro" id="IPR058193">
    <property type="entry name" value="VanY/YodJ_core_dom"/>
</dbReference>
<dbReference type="GO" id="GO:0006508">
    <property type="term" value="P:proteolysis"/>
    <property type="evidence" value="ECO:0007669"/>
    <property type="project" value="InterPro"/>
</dbReference>
<gene>
    <name evidence="4" type="ORF">SAMN04489720_2086</name>
</gene>
<dbReference type="RefSeq" id="WP_092504791.1">
    <property type="nucleotide sequence ID" value="NZ_LT629695.1"/>
</dbReference>
<protein>
    <submittedName>
        <fullName evidence="4">D-Ala-D-Ala carboxypeptidase. Metallo peptidase. MEROPS family M15B</fullName>
    </submittedName>
</protein>
<keyword evidence="4" id="KW-0378">Hydrolase</keyword>